<dbReference type="PANTHER" id="PTHR46361">
    <property type="entry name" value="ELECTRON CARRIER/ PROTEIN DISULFIDE OXIDOREDUCTASE"/>
    <property type="match status" value="1"/>
</dbReference>
<feature type="domain" description="DUF547" evidence="2">
    <location>
        <begin position="77"/>
        <end position="190"/>
    </location>
</feature>
<dbReference type="RefSeq" id="WP_067156631.1">
    <property type="nucleotide sequence ID" value="NZ_CP014864.1"/>
</dbReference>
<dbReference type="Pfam" id="PF04784">
    <property type="entry name" value="DUF547"/>
    <property type="match status" value="1"/>
</dbReference>
<organism evidence="3 4">
    <name type="scientific">Microbulbifer thermotolerans</name>
    <dbReference type="NCBI Taxonomy" id="252514"/>
    <lineage>
        <taxon>Bacteria</taxon>
        <taxon>Pseudomonadati</taxon>
        <taxon>Pseudomonadota</taxon>
        <taxon>Gammaproteobacteria</taxon>
        <taxon>Cellvibrionales</taxon>
        <taxon>Microbulbiferaceae</taxon>
        <taxon>Microbulbifer</taxon>
    </lineage>
</organism>
<keyword evidence="1" id="KW-0732">Signal</keyword>
<dbReference type="STRING" id="252514.A3224_15350"/>
<sequence length="266" mass="30593">MRNNRWLIGLLLSLLALNGAAATSFDHSIWNKLLNAHVYSINGGVATVVDYQGLSGDRDQLMTYREALSKVSRSEFDSWTVNEQKAFLINAYNAWTVELILSAWPELESIKDLGGLFTSPWRKEFVPLLGETRSLDDIEHGLLRASGRYNDPRIHFAVNCASIGCPALRAEAYTGERLDQQLNEQVDLFLRDRSRNRVEDSAINLSPIFKWYREDFEKGWLGYQRLEDFLLEKANALQLSEPMKTKLRNGKVEIDFLNYDWNLNKK</sequence>
<dbReference type="PANTHER" id="PTHR46361:SF3">
    <property type="entry name" value="ELECTRON CARRIER_ PROTEIN DISULFIDE OXIDOREDUCTASE"/>
    <property type="match status" value="1"/>
</dbReference>
<accession>A0A143HPY1</accession>
<dbReference type="Proteomes" id="UP000076077">
    <property type="component" value="Chromosome"/>
</dbReference>
<feature type="signal peptide" evidence="1">
    <location>
        <begin position="1"/>
        <end position="21"/>
    </location>
</feature>
<reference evidence="4" key="1">
    <citation type="submission" date="2016-03" db="EMBL/GenBank/DDBJ databases">
        <authorList>
            <person name="Lee Y.-S."/>
            <person name="Choi Y.-L."/>
        </authorList>
    </citation>
    <scope>NUCLEOTIDE SEQUENCE [LARGE SCALE GENOMIC DNA]</scope>
    <source>
        <strain evidence="4">DAU221</strain>
    </source>
</reference>
<dbReference type="AlphaFoldDB" id="A0A143HPY1"/>
<evidence type="ECO:0000313" key="3">
    <source>
        <dbReference type="EMBL" id="AMX03779.1"/>
    </source>
</evidence>
<evidence type="ECO:0000256" key="1">
    <source>
        <dbReference type="SAM" id="SignalP"/>
    </source>
</evidence>
<dbReference type="KEGG" id="mthd:A3224_15350"/>
<proteinExistence type="predicted"/>
<feature type="chain" id="PRO_5007509519" description="DUF547 domain-containing protein" evidence="1">
    <location>
        <begin position="22"/>
        <end position="266"/>
    </location>
</feature>
<gene>
    <name evidence="3" type="ORF">A3224_15350</name>
</gene>
<name>A0A143HPY1_MICTH</name>
<dbReference type="InterPro" id="IPR006869">
    <property type="entry name" value="DUF547"/>
</dbReference>
<evidence type="ECO:0000313" key="4">
    <source>
        <dbReference type="Proteomes" id="UP000076077"/>
    </source>
</evidence>
<evidence type="ECO:0000259" key="2">
    <source>
        <dbReference type="Pfam" id="PF04784"/>
    </source>
</evidence>
<dbReference type="GeneID" id="76609404"/>
<protein>
    <recommendedName>
        <fullName evidence="2">DUF547 domain-containing protein</fullName>
    </recommendedName>
</protein>
<dbReference type="OrthoDB" id="526867at2"/>
<keyword evidence="4" id="KW-1185">Reference proteome</keyword>
<dbReference type="EMBL" id="CP014864">
    <property type="protein sequence ID" value="AMX03779.1"/>
    <property type="molecule type" value="Genomic_DNA"/>
</dbReference>